<dbReference type="STRING" id="1305675.BFG57_10250"/>
<sequence>MNFISSGSALTIYRHMQQHSLTMQRSMERLSTGLRINRAADDPAGLAISEKMRAQIRGLNQAQRNAQDGISMIQTAEGALSETHSILQRMRELAVQAANDTNSPEDRQALQDELNQLIAGIRDIAGDTEFNTMSLLNVDRTGSGAIHLQIGANAGSSLSIEIGNMSPEHIGSTSKKLSDLEVDREAGSGGILTNTDASEAIDIIEDAIKQVSSQRSSLGAYSNRLEHIISNLATQAENLQAAESRIRDADMAKEMMDYTKASMLYQVSIALMAQERKQQEMVLKLLEM</sequence>
<dbReference type="InterPro" id="IPR042187">
    <property type="entry name" value="Flagellin_C_sub2"/>
</dbReference>
<evidence type="ECO:0000313" key="8">
    <source>
        <dbReference type="Proteomes" id="UP000095209"/>
    </source>
</evidence>
<dbReference type="Proteomes" id="UP000095209">
    <property type="component" value="Unassembled WGS sequence"/>
</dbReference>
<evidence type="ECO:0000256" key="1">
    <source>
        <dbReference type="ARBA" id="ARBA00005709"/>
    </source>
</evidence>
<name>A0A1E5LJ10_9BACI</name>
<dbReference type="PRINTS" id="PR00207">
    <property type="entry name" value="FLAGELLIN"/>
</dbReference>
<evidence type="ECO:0000256" key="4">
    <source>
        <dbReference type="RuleBase" id="RU362073"/>
    </source>
</evidence>
<feature type="domain" description="Flagellin C-terminal" evidence="6">
    <location>
        <begin position="201"/>
        <end position="286"/>
    </location>
</feature>
<reference evidence="7 8" key="1">
    <citation type="submission" date="2016-08" db="EMBL/GenBank/DDBJ databases">
        <title>Genome of Bacillus solimangrovi GH2-4.</title>
        <authorList>
            <person name="Lim S."/>
            <person name="Kim B.-C."/>
        </authorList>
    </citation>
    <scope>NUCLEOTIDE SEQUENCE [LARGE SCALE GENOMIC DNA]</scope>
    <source>
        <strain evidence="7 8">GH2-4</strain>
    </source>
</reference>
<dbReference type="GO" id="GO:0005576">
    <property type="term" value="C:extracellular region"/>
    <property type="evidence" value="ECO:0007669"/>
    <property type="project" value="UniProtKB-SubCell"/>
</dbReference>
<evidence type="ECO:0000256" key="2">
    <source>
        <dbReference type="ARBA" id="ARBA00020110"/>
    </source>
</evidence>
<dbReference type="PANTHER" id="PTHR42792:SF2">
    <property type="entry name" value="FLAGELLIN"/>
    <property type="match status" value="1"/>
</dbReference>
<keyword evidence="4" id="KW-0964">Secreted</keyword>
<dbReference type="AlphaFoldDB" id="A0A1E5LJ10"/>
<dbReference type="GO" id="GO:0009288">
    <property type="term" value="C:bacterial-type flagellum"/>
    <property type="evidence" value="ECO:0007669"/>
    <property type="project" value="UniProtKB-SubCell"/>
</dbReference>
<dbReference type="InterPro" id="IPR001029">
    <property type="entry name" value="Flagellin_N"/>
</dbReference>
<organism evidence="7 8">
    <name type="scientific">Bacillus solimangrovi</name>
    <dbReference type="NCBI Taxonomy" id="1305675"/>
    <lineage>
        <taxon>Bacteria</taxon>
        <taxon>Bacillati</taxon>
        <taxon>Bacillota</taxon>
        <taxon>Bacilli</taxon>
        <taxon>Bacillales</taxon>
        <taxon>Bacillaceae</taxon>
        <taxon>Bacillus</taxon>
    </lineage>
</organism>
<evidence type="ECO:0000256" key="3">
    <source>
        <dbReference type="ARBA" id="ARBA00023143"/>
    </source>
</evidence>
<evidence type="ECO:0000313" key="7">
    <source>
        <dbReference type="EMBL" id="OEH94018.1"/>
    </source>
</evidence>
<dbReference type="InterPro" id="IPR001492">
    <property type="entry name" value="Flagellin"/>
</dbReference>
<keyword evidence="3 4" id="KW-0975">Bacterial flagellum</keyword>
<keyword evidence="7" id="KW-0969">Cilium</keyword>
<dbReference type="PANTHER" id="PTHR42792">
    <property type="entry name" value="FLAGELLIN"/>
    <property type="match status" value="1"/>
</dbReference>
<dbReference type="InterPro" id="IPR046358">
    <property type="entry name" value="Flagellin_C"/>
</dbReference>
<keyword evidence="7" id="KW-0966">Cell projection</keyword>
<evidence type="ECO:0000259" key="5">
    <source>
        <dbReference type="Pfam" id="PF00669"/>
    </source>
</evidence>
<comment type="similarity">
    <text evidence="1 4">Belongs to the bacterial flagellin family.</text>
</comment>
<gene>
    <name evidence="7" type="ORF">BFG57_10250</name>
</gene>
<comment type="subcellular location">
    <subcellularLocation>
        <location evidence="4">Secreted</location>
    </subcellularLocation>
    <subcellularLocation>
        <location evidence="4">Bacterial flagellum</location>
    </subcellularLocation>
</comment>
<keyword evidence="7" id="KW-0282">Flagellum</keyword>
<dbReference type="Pfam" id="PF00669">
    <property type="entry name" value="Flagellin_N"/>
    <property type="match status" value="1"/>
</dbReference>
<feature type="domain" description="Flagellin N-terminal" evidence="5">
    <location>
        <begin position="8"/>
        <end position="137"/>
    </location>
</feature>
<comment type="function">
    <text evidence="4">Flagellin is the subunit protein which polymerizes to form the filaments of bacterial flagella.</text>
</comment>
<dbReference type="Gene3D" id="1.20.1330.10">
    <property type="entry name" value="f41 fragment of flagellin, N-terminal domain"/>
    <property type="match status" value="1"/>
</dbReference>
<evidence type="ECO:0000259" key="6">
    <source>
        <dbReference type="Pfam" id="PF00700"/>
    </source>
</evidence>
<proteinExistence type="inferred from homology"/>
<dbReference type="OrthoDB" id="9796789at2"/>
<dbReference type="EMBL" id="MJEH01000006">
    <property type="protein sequence ID" value="OEH94018.1"/>
    <property type="molecule type" value="Genomic_DNA"/>
</dbReference>
<protein>
    <recommendedName>
        <fullName evidence="2 4">Flagellin</fullName>
    </recommendedName>
</protein>
<dbReference type="GO" id="GO:0005198">
    <property type="term" value="F:structural molecule activity"/>
    <property type="evidence" value="ECO:0007669"/>
    <property type="project" value="UniProtKB-UniRule"/>
</dbReference>
<dbReference type="RefSeq" id="WP_069715986.1">
    <property type="nucleotide sequence ID" value="NZ_MJEH01000006.1"/>
</dbReference>
<dbReference type="Pfam" id="PF00700">
    <property type="entry name" value="Flagellin_C"/>
    <property type="match status" value="1"/>
</dbReference>
<dbReference type="SUPFAM" id="SSF64518">
    <property type="entry name" value="Phase 1 flagellin"/>
    <property type="match status" value="1"/>
</dbReference>
<dbReference type="Gene3D" id="6.10.10.10">
    <property type="entry name" value="Flagellar export chaperone, C-terminal domain"/>
    <property type="match status" value="1"/>
</dbReference>
<keyword evidence="8" id="KW-1185">Reference proteome</keyword>
<accession>A0A1E5LJ10</accession>
<comment type="caution">
    <text evidence="7">The sequence shown here is derived from an EMBL/GenBank/DDBJ whole genome shotgun (WGS) entry which is preliminary data.</text>
</comment>